<accession>A0ABQ1NKK8</accession>
<dbReference type="Pfam" id="PF12647">
    <property type="entry name" value="RNHCP"/>
    <property type="match status" value="1"/>
</dbReference>
<gene>
    <name evidence="2" type="ORF">GCM10011573_06380</name>
</gene>
<evidence type="ECO:0000259" key="1">
    <source>
        <dbReference type="Pfam" id="PF12647"/>
    </source>
</evidence>
<evidence type="ECO:0000313" key="2">
    <source>
        <dbReference type="EMBL" id="GGC79451.1"/>
    </source>
</evidence>
<dbReference type="RefSeq" id="WP_088268529.1">
    <property type="nucleotide sequence ID" value="NZ_BMKI01000001.1"/>
</dbReference>
<reference evidence="3" key="1">
    <citation type="journal article" date="2019" name="Int. J. Syst. Evol. Microbiol.">
        <title>The Global Catalogue of Microorganisms (GCM) 10K type strain sequencing project: providing services to taxonomists for standard genome sequencing and annotation.</title>
        <authorList>
            <consortium name="The Broad Institute Genomics Platform"/>
            <consortium name="The Broad Institute Genome Sequencing Center for Infectious Disease"/>
            <person name="Wu L."/>
            <person name="Ma J."/>
        </authorList>
    </citation>
    <scope>NUCLEOTIDE SEQUENCE [LARGE SCALE GENOMIC DNA]</scope>
    <source>
        <strain evidence="3">CGMCC 1.15942</strain>
    </source>
</reference>
<name>A0ABQ1NKK8_9ENTE</name>
<dbReference type="EMBL" id="BMKI01000001">
    <property type="protein sequence ID" value="GGC79451.1"/>
    <property type="molecule type" value="Genomic_DNA"/>
</dbReference>
<keyword evidence="3" id="KW-1185">Reference proteome</keyword>
<dbReference type="InterPro" id="IPR024439">
    <property type="entry name" value="RNHCP"/>
</dbReference>
<dbReference type="Proteomes" id="UP000630615">
    <property type="component" value="Unassembled WGS sequence"/>
</dbReference>
<comment type="caution">
    <text evidence="2">The sequence shown here is derived from an EMBL/GenBank/DDBJ whole genome shotgun (WGS) entry which is preliminary data.</text>
</comment>
<proteinExistence type="predicted"/>
<feature type="domain" description="RNHCP" evidence="1">
    <location>
        <begin position="1"/>
        <end position="40"/>
    </location>
</feature>
<organism evidence="2 3">
    <name type="scientific">Enterococcus wangshanyuanii</name>
    <dbReference type="NCBI Taxonomy" id="2005703"/>
    <lineage>
        <taxon>Bacteria</taxon>
        <taxon>Bacillati</taxon>
        <taxon>Bacillota</taxon>
        <taxon>Bacilli</taxon>
        <taxon>Lactobacillales</taxon>
        <taxon>Enterococcaceae</taxon>
        <taxon>Enterococcus</taxon>
    </lineage>
</organism>
<evidence type="ECO:0000313" key="3">
    <source>
        <dbReference type="Proteomes" id="UP000630615"/>
    </source>
</evidence>
<sequence>MDAISIWPKTDGEWAIIHRCRNCGTLKSNRIAADDDQNRLVDLANKAIQQPPFKIEHTK</sequence>
<protein>
    <recommendedName>
        <fullName evidence="1">RNHCP domain-containing protein</fullName>
    </recommendedName>
</protein>